<dbReference type="RefSeq" id="WP_247418859.1">
    <property type="nucleotide sequence ID" value="NZ_JALLGW010000002.1"/>
</dbReference>
<feature type="transmembrane region" description="Helical" evidence="1">
    <location>
        <begin position="305"/>
        <end position="330"/>
    </location>
</feature>
<keyword evidence="1" id="KW-0472">Membrane</keyword>
<proteinExistence type="predicted"/>
<protein>
    <submittedName>
        <fullName evidence="3">MFS transporter</fullName>
    </submittedName>
</protein>
<evidence type="ECO:0000313" key="3">
    <source>
        <dbReference type="EMBL" id="MFC5970162.1"/>
    </source>
</evidence>
<dbReference type="InterPro" id="IPR011701">
    <property type="entry name" value="MFS"/>
</dbReference>
<dbReference type="Proteomes" id="UP001596099">
    <property type="component" value="Unassembled WGS sequence"/>
</dbReference>
<feature type="transmembrane region" description="Helical" evidence="1">
    <location>
        <begin position="172"/>
        <end position="191"/>
    </location>
</feature>
<feature type="transmembrane region" description="Helical" evidence="1">
    <location>
        <begin position="212"/>
        <end position="236"/>
    </location>
</feature>
<dbReference type="Gene3D" id="1.20.1250.20">
    <property type="entry name" value="MFS general substrate transporter like domains"/>
    <property type="match status" value="2"/>
</dbReference>
<feature type="transmembrane region" description="Helical" evidence="1">
    <location>
        <begin position="371"/>
        <end position="391"/>
    </location>
</feature>
<dbReference type="InterPro" id="IPR036259">
    <property type="entry name" value="MFS_trans_sf"/>
</dbReference>
<dbReference type="Pfam" id="PF07690">
    <property type="entry name" value="MFS_1"/>
    <property type="match status" value="1"/>
</dbReference>
<reference evidence="3 4" key="1">
    <citation type="journal article" date="2019" name="Int. J. Syst. Evol. Microbiol.">
        <title>The Global Catalogue of Microorganisms (GCM) 10K type strain sequencing project: providing services to taxonomists for standard genome sequencing and annotation.</title>
        <authorList>
            <consortium name="The Broad Institute Genomics Platform"/>
            <consortium name="The Broad Institute Genome Sequencing Center for Infectious Disease"/>
            <person name="Wu L."/>
            <person name="Ma J."/>
        </authorList>
    </citation>
    <scope>NUCLEOTIDE SEQUENCE [LARGE SCALE GENOMIC DNA]</scope>
    <source>
        <strain evidence="3 4">CGMCC 1.12543</strain>
    </source>
</reference>
<evidence type="ECO:0000259" key="2">
    <source>
        <dbReference type="PROSITE" id="PS50850"/>
    </source>
</evidence>
<feature type="transmembrane region" description="Helical" evidence="1">
    <location>
        <begin position="279"/>
        <end position="299"/>
    </location>
</feature>
<feature type="domain" description="Major facilitator superfamily (MFS) profile" evidence="2">
    <location>
        <begin position="1"/>
        <end position="395"/>
    </location>
</feature>
<feature type="transmembrane region" description="Helical" evidence="1">
    <location>
        <begin position="53"/>
        <end position="72"/>
    </location>
</feature>
<dbReference type="PROSITE" id="PS50850">
    <property type="entry name" value="MFS"/>
    <property type="match status" value="1"/>
</dbReference>
<feature type="transmembrane region" description="Helical" evidence="1">
    <location>
        <begin position="146"/>
        <end position="166"/>
    </location>
</feature>
<keyword evidence="1" id="KW-0812">Transmembrane</keyword>
<keyword evidence="4" id="KW-1185">Reference proteome</keyword>
<dbReference type="InterPro" id="IPR020846">
    <property type="entry name" value="MFS_dom"/>
</dbReference>
<sequence>MVTESEVGRASSGWRSVATVAGWQTAASLCYYTIFAATGVIRDAFSLSESLVGVFLTAALLGYTVGLFPSGAAVDGFGEKRTMVLGLVALAVASICVSLAPSYGLLLGAGAVLGAAYSTAMPASNRAIVASSPPGRQGLAMGLKQVGVTVGSGAASLVVTGVAAVAAWQVGFWVVAALAGGYALGFVALYDGSAGTGEFSLPDVSGLRANRAYVLLVAAGLFLGASVFSMLGYTVLYVQDAVGASAAVGGVVLAVTQVTGSVGRIGAGPLADRLGGAKGAATVALGQMAVATALLAVLATGDRSLPVVVAVFVCLGLSMHGATGVFYACLSALVADDDIGGATAGGQTAINTGGLVAPPLFGLLVETSGYGLAWGLLGGTTLAATGLLLAVRLRT</sequence>
<evidence type="ECO:0000313" key="4">
    <source>
        <dbReference type="Proteomes" id="UP001596099"/>
    </source>
</evidence>
<dbReference type="AlphaFoldDB" id="A0ABD5RHY3"/>
<gene>
    <name evidence="3" type="ORF">ACFPYI_02345</name>
</gene>
<keyword evidence="1" id="KW-1133">Transmembrane helix</keyword>
<feature type="transmembrane region" description="Helical" evidence="1">
    <location>
        <begin position="84"/>
        <end position="117"/>
    </location>
</feature>
<dbReference type="InterPro" id="IPR052952">
    <property type="entry name" value="MFS-Transporter"/>
</dbReference>
<dbReference type="SUPFAM" id="SSF103473">
    <property type="entry name" value="MFS general substrate transporter"/>
    <property type="match status" value="1"/>
</dbReference>
<feature type="transmembrane region" description="Helical" evidence="1">
    <location>
        <begin position="242"/>
        <end position="267"/>
    </location>
</feature>
<dbReference type="PANTHER" id="PTHR23527:SF1">
    <property type="entry name" value="BLL3282 PROTEIN"/>
    <property type="match status" value="1"/>
</dbReference>
<dbReference type="PANTHER" id="PTHR23527">
    <property type="entry name" value="BLL3282 PROTEIN"/>
    <property type="match status" value="1"/>
</dbReference>
<evidence type="ECO:0000256" key="1">
    <source>
        <dbReference type="SAM" id="Phobius"/>
    </source>
</evidence>
<dbReference type="EMBL" id="JBHSQH010000001">
    <property type="protein sequence ID" value="MFC5970162.1"/>
    <property type="molecule type" value="Genomic_DNA"/>
</dbReference>
<accession>A0ABD5RHY3</accession>
<organism evidence="3 4">
    <name type="scientific">Halomarina salina</name>
    <dbReference type="NCBI Taxonomy" id="1872699"/>
    <lineage>
        <taxon>Archaea</taxon>
        <taxon>Methanobacteriati</taxon>
        <taxon>Methanobacteriota</taxon>
        <taxon>Stenosarchaea group</taxon>
        <taxon>Halobacteria</taxon>
        <taxon>Halobacteriales</taxon>
        <taxon>Natronomonadaceae</taxon>
        <taxon>Halomarina</taxon>
    </lineage>
</organism>
<feature type="transmembrane region" description="Helical" evidence="1">
    <location>
        <begin position="20"/>
        <end position="41"/>
    </location>
</feature>
<comment type="caution">
    <text evidence="3">The sequence shown here is derived from an EMBL/GenBank/DDBJ whole genome shotgun (WGS) entry which is preliminary data.</text>
</comment>
<name>A0ABD5RHY3_9EURY</name>